<dbReference type="PANTHER" id="PTHR34309">
    <property type="entry name" value="SLR1406 PROTEIN"/>
    <property type="match status" value="1"/>
</dbReference>
<dbReference type="Gene3D" id="3.30.450.150">
    <property type="entry name" value="Haem-degrading domain"/>
    <property type="match status" value="1"/>
</dbReference>
<comment type="caution">
    <text evidence="2">The sequence shown here is derived from an EMBL/GenBank/DDBJ whole genome shotgun (WGS) entry which is preliminary data.</text>
</comment>
<dbReference type="EMBL" id="JASCIS010000006">
    <property type="protein sequence ID" value="MDI3418508.1"/>
    <property type="molecule type" value="Genomic_DNA"/>
</dbReference>
<dbReference type="InterPro" id="IPR052517">
    <property type="entry name" value="GlcG_carb_metab_protein"/>
</dbReference>
<evidence type="ECO:0000313" key="3">
    <source>
        <dbReference type="Proteomes" id="UP001237105"/>
    </source>
</evidence>
<name>A0ABT6STU7_9ACTN</name>
<sequence length="206" mass="20647">MTSPTSTTTVTAVSLSLEQAVSRAEAGVAAARALDARMNIALVDAAGHLVHFSRMDGAWLGCIDWALKKAKTSALFCLPTAAVGELSQPGGPVYGIESTNGGLVTFAGGLPITDAEGTVIGAVGVSGGTTEQDAAVAEAAVKGEAEARTAKKTASPAKKESAPRTASATARTTKTTAAARTTAAAKKTAPKKRASQAKTRRPGRAA</sequence>
<dbReference type="Proteomes" id="UP001237105">
    <property type="component" value="Unassembled WGS sequence"/>
</dbReference>
<proteinExistence type="predicted"/>
<dbReference type="InterPro" id="IPR005624">
    <property type="entry name" value="PduO/GlcC-like"/>
</dbReference>
<feature type="compositionally biased region" description="Low complexity" evidence="1">
    <location>
        <begin position="163"/>
        <end position="187"/>
    </location>
</feature>
<dbReference type="PANTHER" id="PTHR34309:SF1">
    <property type="entry name" value="PROTEIN GLCG"/>
    <property type="match status" value="1"/>
</dbReference>
<dbReference type="SUPFAM" id="SSF143744">
    <property type="entry name" value="GlcG-like"/>
    <property type="match status" value="1"/>
</dbReference>
<evidence type="ECO:0000313" key="2">
    <source>
        <dbReference type="EMBL" id="MDI3418508.1"/>
    </source>
</evidence>
<organism evidence="2 3">
    <name type="scientific">Streptomyces luteolus</name>
    <dbReference type="NCBI Taxonomy" id="3043615"/>
    <lineage>
        <taxon>Bacteria</taxon>
        <taxon>Bacillati</taxon>
        <taxon>Actinomycetota</taxon>
        <taxon>Actinomycetes</taxon>
        <taxon>Kitasatosporales</taxon>
        <taxon>Streptomycetaceae</taxon>
        <taxon>Streptomyces</taxon>
    </lineage>
</organism>
<evidence type="ECO:0000256" key="1">
    <source>
        <dbReference type="SAM" id="MobiDB-lite"/>
    </source>
</evidence>
<feature type="region of interest" description="Disordered" evidence="1">
    <location>
        <begin position="145"/>
        <end position="206"/>
    </location>
</feature>
<gene>
    <name evidence="2" type="ORF">QIT00_08015</name>
</gene>
<dbReference type="InterPro" id="IPR038084">
    <property type="entry name" value="PduO/GlcC-like_sf"/>
</dbReference>
<reference evidence="2 3" key="1">
    <citation type="submission" date="2023-05" db="EMBL/GenBank/DDBJ databases">
        <title>Draft genome sequence of Streptomyces sp. B-S-A12 isolated from a cave soil in Thailand.</title>
        <authorList>
            <person name="Chamroensaksri N."/>
            <person name="Muangham S."/>
        </authorList>
    </citation>
    <scope>NUCLEOTIDE SEQUENCE [LARGE SCALE GENOMIC DNA]</scope>
    <source>
        <strain evidence="2 3">B-S-A12</strain>
    </source>
</reference>
<keyword evidence="3" id="KW-1185">Reference proteome</keyword>
<feature type="compositionally biased region" description="Basic residues" evidence="1">
    <location>
        <begin position="188"/>
        <end position="206"/>
    </location>
</feature>
<dbReference type="RefSeq" id="WP_282534423.1">
    <property type="nucleotide sequence ID" value="NZ_JASCIS010000006.1"/>
</dbReference>
<dbReference type="Pfam" id="PF03928">
    <property type="entry name" value="HbpS-like"/>
    <property type="match status" value="1"/>
</dbReference>
<protein>
    <submittedName>
        <fullName evidence="2">Heme-binding protein</fullName>
    </submittedName>
</protein>
<accession>A0ABT6STU7</accession>